<accession>A0A9X1X2Z7</accession>
<keyword evidence="1" id="KW-0812">Transmembrane</keyword>
<feature type="transmembrane region" description="Helical" evidence="1">
    <location>
        <begin position="32"/>
        <end position="50"/>
    </location>
</feature>
<name>A0A9X1X2Z7_9SPHI</name>
<protein>
    <submittedName>
        <fullName evidence="2">Uncharacterized protein</fullName>
    </submittedName>
</protein>
<reference evidence="2" key="1">
    <citation type="submission" date="2022-04" db="EMBL/GenBank/DDBJ databases">
        <title>Mucilaginibacter sp. RS28 isolated from freshwater.</title>
        <authorList>
            <person name="Ko S.-R."/>
        </authorList>
    </citation>
    <scope>NUCLEOTIDE SEQUENCE</scope>
    <source>
        <strain evidence="2">RS28</strain>
    </source>
</reference>
<sequence length="192" mass="21388">MSLQKINIRNVVLILMIVAAAAMRLVSYKFPALSNFTPVGAIAVFGGVYFNDKWKAYLVPFAALFVSDIVINYLYTSKLVLWYSSSIWMYLSFFAMVFFGSLIKKVNILNVFLASVGGVVVHWLLTDIEPWLNGTLYAKNIGGYFQSLAAAIPFELNMIKGDLVFGAILFIGFELAKSKYTVLRSKHELAAA</sequence>
<dbReference type="Proteomes" id="UP001139450">
    <property type="component" value="Unassembled WGS sequence"/>
</dbReference>
<organism evidence="2 3">
    <name type="scientific">Mucilaginibacter straminoryzae</name>
    <dbReference type="NCBI Taxonomy" id="2932774"/>
    <lineage>
        <taxon>Bacteria</taxon>
        <taxon>Pseudomonadati</taxon>
        <taxon>Bacteroidota</taxon>
        <taxon>Sphingobacteriia</taxon>
        <taxon>Sphingobacteriales</taxon>
        <taxon>Sphingobacteriaceae</taxon>
        <taxon>Mucilaginibacter</taxon>
    </lineage>
</organism>
<evidence type="ECO:0000313" key="3">
    <source>
        <dbReference type="Proteomes" id="UP001139450"/>
    </source>
</evidence>
<dbReference type="EMBL" id="JALJEJ010000003">
    <property type="protein sequence ID" value="MCJ8209691.1"/>
    <property type="molecule type" value="Genomic_DNA"/>
</dbReference>
<keyword evidence="1" id="KW-1133">Transmembrane helix</keyword>
<dbReference type="Pfam" id="PF20221">
    <property type="entry name" value="DUF6580"/>
    <property type="match status" value="1"/>
</dbReference>
<keyword evidence="1" id="KW-0472">Membrane</keyword>
<keyword evidence="3" id="KW-1185">Reference proteome</keyword>
<feature type="transmembrane region" description="Helical" evidence="1">
    <location>
        <begin position="106"/>
        <end position="125"/>
    </location>
</feature>
<evidence type="ECO:0000313" key="2">
    <source>
        <dbReference type="EMBL" id="MCJ8209691.1"/>
    </source>
</evidence>
<proteinExistence type="predicted"/>
<evidence type="ECO:0000256" key="1">
    <source>
        <dbReference type="SAM" id="Phobius"/>
    </source>
</evidence>
<dbReference type="InterPro" id="IPR046487">
    <property type="entry name" value="DUF6580"/>
</dbReference>
<feature type="transmembrane region" description="Helical" evidence="1">
    <location>
        <begin position="7"/>
        <end position="26"/>
    </location>
</feature>
<gene>
    <name evidence="2" type="ORF">MUY27_08220</name>
</gene>
<feature type="transmembrane region" description="Helical" evidence="1">
    <location>
        <begin position="158"/>
        <end position="176"/>
    </location>
</feature>
<dbReference type="RefSeq" id="WP_245129524.1">
    <property type="nucleotide sequence ID" value="NZ_JALJEJ010000003.1"/>
</dbReference>
<feature type="transmembrane region" description="Helical" evidence="1">
    <location>
        <begin position="57"/>
        <end position="75"/>
    </location>
</feature>
<feature type="transmembrane region" description="Helical" evidence="1">
    <location>
        <begin position="81"/>
        <end position="99"/>
    </location>
</feature>
<comment type="caution">
    <text evidence="2">The sequence shown here is derived from an EMBL/GenBank/DDBJ whole genome shotgun (WGS) entry which is preliminary data.</text>
</comment>
<dbReference type="AlphaFoldDB" id="A0A9X1X2Z7"/>